<accession>A0AAW8T140</accession>
<feature type="domain" description="WxL" evidence="2">
    <location>
        <begin position="55"/>
        <end position="207"/>
    </location>
</feature>
<feature type="signal peptide" evidence="1">
    <location>
        <begin position="1"/>
        <end position="26"/>
    </location>
</feature>
<name>A0AAW8T140_9ENTE</name>
<keyword evidence="1" id="KW-0732">Signal</keyword>
<dbReference type="Pfam" id="PF13731">
    <property type="entry name" value="WxL"/>
    <property type="match status" value="1"/>
</dbReference>
<proteinExistence type="predicted"/>
<evidence type="ECO:0000256" key="1">
    <source>
        <dbReference type="SAM" id="SignalP"/>
    </source>
</evidence>
<sequence length="208" mass="21592">MKKQFALLFAGLFAGSLFAFSNTAQAVDTTGTVDYTDGGITFDPQVPGNASASLPKNLNFGSHAIQTTKDEIWTATSDGVQTSPATTGQIAVSDNRGGTSTGWSVKVNQPTQFTANSNTLTGAALSFTVGTLTNNVNSAPTGTRIANGAKTTMLVNQSVSVLTAQANEGVGETALPISKFELDVPKDTAKQQAQYQTTLVWTFSATPS</sequence>
<gene>
    <name evidence="3" type="ORF">P7D69_00685</name>
</gene>
<dbReference type="RefSeq" id="WP_222225671.1">
    <property type="nucleotide sequence ID" value="NZ_CP081846.1"/>
</dbReference>
<comment type="caution">
    <text evidence="3">The sequence shown here is derived from an EMBL/GenBank/DDBJ whole genome shotgun (WGS) entry which is preliminary data.</text>
</comment>
<dbReference type="InterPro" id="IPR027994">
    <property type="entry name" value="WxL_dom"/>
</dbReference>
<feature type="chain" id="PRO_5043745841" evidence="1">
    <location>
        <begin position="27"/>
        <end position="208"/>
    </location>
</feature>
<evidence type="ECO:0000259" key="2">
    <source>
        <dbReference type="Pfam" id="PF13731"/>
    </source>
</evidence>
<dbReference type="Proteomes" id="UP001254770">
    <property type="component" value="Unassembled WGS sequence"/>
</dbReference>
<dbReference type="AlphaFoldDB" id="A0AAW8T140"/>
<protein>
    <submittedName>
        <fullName evidence="3">WxL domain-containing protein</fullName>
    </submittedName>
</protein>
<dbReference type="EMBL" id="JARPXL010000001">
    <property type="protein sequence ID" value="MDT2542860.1"/>
    <property type="molecule type" value="Genomic_DNA"/>
</dbReference>
<reference evidence="3" key="1">
    <citation type="submission" date="2023-03" db="EMBL/GenBank/DDBJ databases">
        <authorList>
            <person name="Shen W."/>
            <person name="Cai J."/>
        </authorList>
    </citation>
    <scope>NUCLEOTIDE SEQUENCE</scope>
    <source>
        <strain evidence="3">Y15</strain>
    </source>
</reference>
<organism evidence="3 4">
    <name type="scientific">Enterococcus raffinosus</name>
    <dbReference type="NCBI Taxonomy" id="71452"/>
    <lineage>
        <taxon>Bacteria</taxon>
        <taxon>Bacillati</taxon>
        <taxon>Bacillota</taxon>
        <taxon>Bacilli</taxon>
        <taxon>Lactobacillales</taxon>
        <taxon>Enterococcaceae</taxon>
        <taxon>Enterococcus</taxon>
    </lineage>
</organism>
<evidence type="ECO:0000313" key="4">
    <source>
        <dbReference type="Proteomes" id="UP001254770"/>
    </source>
</evidence>
<evidence type="ECO:0000313" key="3">
    <source>
        <dbReference type="EMBL" id="MDT2542860.1"/>
    </source>
</evidence>